<feature type="non-terminal residue" evidence="2">
    <location>
        <position position="216"/>
    </location>
</feature>
<dbReference type="Proteomes" id="UP000703661">
    <property type="component" value="Unassembled WGS sequence"/>
</dbReference>
<name>A0A9P6MKR1_9FUNG</name>
<feature type="region of interest" description="Disordered" evidence="1">
    <location>
        <begin position="100"/>
        <end position="216"/>
    </location>
</feature>
<evidence type="ECO:0000313" key="3">
    <source>
        <dbReference type="Proteomes" id="UP000703661"/>
    </source>
</evidence>
<reference evidence="2" key="1">
    <citation type="journal article" date="2020" name="Fungal Divers.">
        <title>Resolving the Mortierellaceae phylogeny through synthesis of multi-gene phylogenetics and phylogenomics.</title>
        <authorList>
            <person name="Vandepol N."/>
            <person name="Liber J."/>
            <person name="Desiro A."/>
            <person name="Na H."/>
            <person name="Kennedy M."/>
            <person name="Barry K."/>
            <person name="Grigoriev I.V."/>
            <person name="Miller A.N."/>
            <person name="O'Donnell K."/>
            <person name="Stajich J.E."/>
            <person name="Bonito G."/>
        </authorList>
    </citation>
    <scope>NUCLEOTIDE SEQUENCE</scope>
    <source>
        <strain evidence="2">NRRL 2769</strain>
    </source>
</reference>
<comment type="caution">
    <text evidence="2">The sequence shown here is derived from an EMBL/GenBank/DDBJ whole genome shotgun (WGS) entry which is preliminary data.</text>
</comment>
<evidence type="ECO:0000313" key="2">
    <source>
        <dbReference type="EMBL" id="KAG0006634.1"/>
    </source>
</evidence>
<feature type="compositionally biased region" description="Polar residues" evidence="1">
    <location>
        <begin position="128"/>
        <end position="137"/>
    </location>
</feature>
<feature type="region of interest" description="Disordered" evidence="1">
    <location>
        <begin position="1"/>
        <end position="24"/>
    </location>
</feature>
<feature type="compositionally biased region" description="Low complexity" evidence="1">
    <location>
        <begin position="100"/>
        <end position="111"/>
    </location>
</feature>
<sequence length="216" mass="22594">MSELPKSPDSCPQSTPQPVAASTASTLPLSTASLPLKDSSILVKDPLISDIVHDTNGKVLVGLVPRLAHASADAGASAKVAAVSPSDPFESTFISSLAFPSSDPSISSSSDMNQPIPLSRPTPVRPTVDTSQPQSPVSLHHVLDGPPPRTPVANDHKALPRSVETCVKDALAKETQQHNDRSPHQSAGSVGQRRIMTPTSRLAESAVSVREVSKKI</sequence>
<dbReference type="AlphaFoldDB" id="A0A9P6MKR1"/>
<proteinExistence type="predicted"/>
<protein>
    <submittedName>
        <fullName evidence="2">Uncharacterized protein</fullName>
    </submittedName>
</protein>
<gene>
    <name evidence="2" type="ORF">BGZ80_005192</name>
</gene>
<dbReference type="EMBL" id="JAAAID010002579">
    <property type="protein sequence ID" value="KAG0006634.1"/>
    <property type="molecule type" value="Genomic_DNA"/>
</dbReference>
<keyword evidence="3" id="KW-1185">Reference proteome</keyword>
<organism evidence="2 3">
    <name type="scientific">Entomortierella chlamydospora</name>
    <dbReference type="NCBI Taxonomy" id="101097"/>
    <lineage>
        <taxon>Eukaryota</taxon>
        <taxon>Fungi</taxon>
        <taxon>Fungi incertae sedis</taxon>
        <taxon>Mucoromycota</taxon>
        <taxon>Mortierellomycotina</taxon>
        <taxon>Mortierellomycetes</taxon>
        <taxon>Mortierellales</taxon>
        <taxon>Mortierellaceae</taxon>
        <taxon>Entomortierella</taxon>
    </lineage>
</organism>
<feature type="compositionally biased region" description="Basic and acidic residues" evidence="1">
    <location>
        <begin position="166"/>
        <end position="183"/>
    </location>
</feature>
<accession>A0A9P6MKR1</accession>
<evidence type="ECO:0000256" key="1">
    <source>
        <dbReference type="SAM" id="MobiDB-lite"/>
    </source>
</evidence>